<dbReference type="SMART" id="SM00823">
    <property type="entry name" value="PKS_PP"/>
    <property type="match status" value="1"/>
</dbReference>
<protein>
    <submittedName>
        <fullName evidence="5">KR domain-containing protein</fullName>
    </submittedName>
</protein>
<feature type="domain" description="Carrier" evidence="4">
    <location>
        <begin position="130"/>
        <end position="205"/>
    </location>
</feature>
<sequence length="279" mass="30226">PGQANYAAANTFLDALAHHRTNTTAVSWGHWHTDTQLTGHLTKADRNRLAALGIHPMPTSTGLRHLDAALTGTEPHLCPMRFSPAGLTRDTTPPVLHRLLPAGAKHTGTRTAKGVLPQQLAALPADRHHDHVQHLVTTTTATVLGHADSANIHPTTNFRDLGFDSLTAVQLRNHLTHASGLPLPPTLVFDHPTPLALTEHLLTRLRPQQPPSQVDALLDQLTSLTETVTDADRAHLADRLRAVQQLLEDGSEPELSADRIESASASELFDLIDNELGIR</sequence>
<dbReference type="SUPFAM" id="SSF47336">
    <property type="entry name" value="ACP-like"/>
    <property type="match status" value="1"/>
</dbReference>
<gene>
    <name evidence="5" type="ORF">JT362_11135</name>
</gene>
<dbReference type="Proteomes" id="UP001156441">
    <property type="component" value="Unassembled WGS sequence"/>
</dbReference>
<comment type="caution">
    <text evidence="5">The sequence shown here is derived from an EMBL/GenBank/DDBJ whole genome shotgun (WGS) entry which is preliminary data.</text>
</comment>
<keyword evidence="6" id="KW-1185">Reference proteome</keyword>
<dbReference type="Gene3D" id="3.40.50.720">
    <property type="entry name" value="NAD(P)-binding Rossmann-like Domain"/>
    <property type="match status" value="1"/>
</dbReference>
<dbReference type="EMBL" id="JAFFZE010000009">
    <property type="protein sequence ID" value="MCT2583671.1"/>
    <property type="molecule type" value="Genomic_DNA"/>
</dbReference>
<dbReference type="Gene3D" id="1.10.1200.10">
    <property type="entry name" value="ACP-like"/>
    <property type="match status" value="1"/>
</dbReference>
<evidence type="ECO:0000313" key="6">
    <source>
        <dbReference type="Proteomes" id="UP001156441"/>
    </source>
</evidence>
<dbReference type="InterPro" id="IPR036291">
    <property type="entry name" value="NAD(P)-bd_dom_sf"/>
</dbReference>
<dbReference type="InterPro" id="IPR050091">
    <property type="entry name" value="PKS_NRPS_Biosynth_Enz"/>
</dbReference>
<proteinExistence type="predicted"/>
<dbReference type="SMART" id="SM01294">
    <property type="entry name" value="PKS_PP_betabranch"/>
    <property type="match status" value="1"/>
</dbReference>
<dbReference type="RefSeq" id="WP_260191025.1">
    <property type="nucleotide sequence ID" value="NZ_JAFFZE010000009.1"/>
</dbReference>
<keyword evidence="3" id="KW-0808">Transferase</keyword>
<dbReference type="InterPro" id="IPR020806">
    <property type="entry name" value="PKS_PP-bd"/>
</dbReference>
<accession>A0ABT2J737</accession>
<dbReference type="InterPro" id="IPR009081">
    <property type="entry name" value="PP-bd_ACP"/>
</dbReference>
<dbReference type="PROSITE" id="PS50075">
    <property type="entry name" value="CARRIER"/>
    <property type="match status" value="1"/>
</dbReference>
<evidence type="ECO:0000256" key="3">
    <source>
        <dbReference type="ARBA" id="ARBA00022679"/>
    </source>
</evidence>
<keyword evidence="2" id="KW-0597">Phosphoprotein</keyword>
<dbReference type="PANTHER" id="PTHR43775">
    <property type="entry name" value="FATTY ACID SYNTHASE"/>
    <property type="match status" value="1"/>
</dbReference>
<name>A0ABT2J737_9PSEU</name>
<evidence type="ECO:0000256" key="1">
    <source>
        <dbReference type="ARBA" id="ARBA00022450"/>
    </source>
</evidence>
<dbReference type="PANTHER" id="PTHR43775:SF51">
    <property type="entry name" value="INACTIVE PHENOLPHTHIOCEROL SYNTHESIS POLYKETIDE SYNTHASE TYPE I PKS1-RELATED"/>
    <property type="match status" value="1"/>
</dbReference>
<evidence type="ECO:0000256" key="2">
    <source>
        <dbReference type="ARBA" id="ARBA00022553"/>
    </source>
</evidence>
<dbReference type="InterPro" id="IPR006162">
    <property type="entry name" value="Ppantetheine_attach_site"/>
</dbReference>
<dbReference type="Pfam" id="PF08659">
    <property type="entry name" value="KR"/>
    <property type="match status" value="1"/>
</dbReference>
<dbReference type="Pfam" id="PF00550">
    <property type="entry name" value="PP-binding"/>
    <property type="match status" value="1"/>
</dbReference>
<organism evidence="5 6">
    <name type="scientific">Actinophytocola gossypii</name>
    <dbReference type="NCBI Taxonomy" id="2812003"/>
    <lineage>
        <taxon>Bacteria</taxon>
        <taxon>Bacillati</taxon>
        <taxon>Actinomycetota</taxon>
        <taxon>Actinomycetes</taxon>
        <taxon>Pseudonocardiales</taxon>
        <taxon>Pseudonocardiaceae</taxon>
    </lineage>
</organism>
<keyword evidence="1" id="KW-0596">Phosphopantetheine</keyword>
<dbReference type="SUPFAM" id="SSF51735">
    <property type="entry name" value="NAD(P)-binding Rossmann-fold domains"/>
    <property type="match status" value="1"/>
</dbReference>
<evidence type="ECO:0000313" key="5">
    <source>
        <dbReference type="EMBL" id="MCT2583671.1"/>
    </source>
</evidence>
<dbReference type="InterPro" id="IPR013968">
    <property type="entry name" value="PKS_KR"/>
</dbReference>
<reference evidence="5 6" key="1">
    <citation type="submission" date="2021-02" db="EMBL/GenBank/DDBJ databases">
        <title>Actinophytocola xerophila sp. nov., isolated from soil of cotton cropping field.</title>
        <authorList>
            <person name="Huang R."/>
            <person name="Chen X."/>
            <person name="Ge X."/>
            <person name="Liu W."/>
        </authorList>
    </citation>
    <scope>NUCLEOTIDE SEQUENCE [LARGE SCALE GENOMIC DNA]</scope>
    <source>
        <strain evidence="5 6">S1-96</strain>
    </source>
</reference>
<evidence type="ECO:0000259" key="4">
    <source>
        <dbReference type="PROSITE" id="PS50075"/>
    </source>
</evidence>
<dbReference type="InterPro" id="IPR036736">
    <property type="entry name" value="ACP-like_sf"/>
</dbReference>
<dbReference type="PROSITE" id="PS00012">
    <property type="entry name" value="PHOSPHOPANTETHEINE"/>
    <property type="match status" value="1"/>
</dbReference>
<feature type="non-terminal residue" evidence="5">
    <location>
        <position position="1"/>
    </location>
</feature>